<dbReference type="SUPFAM" id="SSF55347">
    <property type="entry name" value="Glyceraldehyde-3-phosphate dehydrogenase-like, C-terminal domain"/>
    <property type="match status" value="1"/>
</dbReference>
<keyword evidence="4" id="KW-1185">Reference proteome</keyword>
<protein>
    <submittedName>
        <fullName evidence="3">Oxidoreductase</fullName>
    </submittedName>
</protein>
<name>A0A830GUT8_9CREN</name>
<organism evidence="3 4">
    <name type="scientific">Thermocladium modestius</name>
    <dbReference type="NCBI Taxonomy" id="62609"/>
    <lineage>
        <taxon>Archaea</taxon>
        <taxon>Thermoproteota</taxon>
        <taxon>Thermoprotei</taxon>
        <taxon>Thermoproteales</taxon>
        <taxon>Thermoproteaceae</taxon>
        <taxon>Thermocladium</taxon>
    </lineage>
</organism>
<feature type="domain" description="GFO/IDH/MocA-like oxidoreductase" evidence="2">
    <location>
        <begin position="148"/>
        <end position="243"/>
    </location>
</feature>
<evidence type="ECO:0000313" key="3">
    <source>
        <dbReference type="EMBL" id="GGP20013.1"/>
    </source>
</evidence>
<dbReference type="AlphaFoldDB" id="A0A830GUT8"/>
<feature type="domain" description="Gfo/Idh/MocA-like oxidoreductase N-terminal" evidence="1">
    <location>
        <begin position="1"/>
        <end position="117"/>
    </location>
</feature>
<dbReference type="OrthoDB" id="25239at2157"/>
<dbReference type="Gene3D" id="3.40.50.720">
    <property type="entry name" value="NAD(P)-binding Rossmann-like Domain"/>
    <property type="match status" value="1"/>
</dbReference>
<reference evidence="3" key="1">
    <citation type="journal article" date="2014" name="Int. J. Syst. Evol. Microbiol.">
        <title>Complete genome sequence of Corynebacterium casei LMG S-19264T (=DSM 44701T), isolated from a smear-ripened cheese.</title>
        <authorList>
            <consortium name="US DOE Joint Genome Institute (JGI-PGF)"/>
            <person name="Walter F."/>
            <person name="Albersmeier A."/>
            <person name="Kalinowski J."/>
            <person name="Ruckert C."/>
        </authorList>
    </citation>
    <scope>NUCLEOTIDE SEQUENCE</scope>
    <source>
        <strain evidence="3">JCM 10088</strain>
    </source>
</reference>
<dbReference type="Gene3D" id="3.30.360.10">
    <property type="entry name" value="Dihydrodipicolinate Reductase, domain 2"/>
    <property type="match status" value="1"/>
</dbReference>
<dbReference type="SUPFAM" id="SSF51735">
    <property type="entry name" value="NAD(P)-binding Rossmann-fold domains"/>
    <property type="match status" value="1"/>
</dbReference>
<reference evidence="3" key="2">
    <citation type="submission" date="2020-09" db="EMBL/GenBank/DDBJ databases">
        <authorList>
            <person name="Sun Q."/>
            <person name="Ohkuma M."/>
        </authorList>
    </citation>
    <scope>NUCLEOTIDE SEQUENCE</scope>
    <source>
        <strain evidence="3">JCM 10088</strain>
    </source>
</reference>
<dbReference type="InterPro" id="IPR000683">
    <property type="entry name" value="Gfo/Idh/MocA-like_OxRdtase_N"/>
</dbReference>
<dbReference type="InterPro" id="IPR036291">
    <property type="entry name" value="NAD(P)-bd_dom_sf"/>
</dbReference>
<evidence type="ECO:0000313" key="4">
    <source>
        <dbReference type="Proteomes" id="UP000610960"/>
    </source>
</evidence>
<dbReference type="Proteomes" id="UP000610960">
    <property type="component" value="Unassembled WGS sequence"/>
</dbReference>
<dbReference type="InterPro" id="IPR051317">
    <property type="entry name" value="Gfo/Idh/MocA_oxidoreduct"/>
</dbReference>
<dbReference type="GO" id="GO:0000166">
    <property type="term" value="F:nucleotide binding"/>
    <property type="evidence" value="ECO:0007669"/>
    <property type="project" value="InterPro"/>
</dbReference>
<dbReference type="InterPro" id="IPR055170">
    <property type="entry name" value="GFO_IDH_MocA-like_dom"/>
</dbReference>
<gene>
    <name evidence="3" type="ORF">GCM10007981_06280</name>
</gene>
<dbReference type="Pfam" id="PF01408">
    <property type="entry name" value="GFO_IDH_MocA"/>
    <property type="match status" value="1"/>
</dbReference>
<dbReference type="Pfam" id="PF22725">
    <property type="entry name" value="GFO_IDH_MocA_C3"/>
    <property type="match status" value="1"/>
</dbReference>
<evidence type="ECO:0000259" key="1">
    <source>
        <dbReference type="Pfam" id="PF01408"/>
    </source>
</evidence>
<dbReference type="PANTHER" id="PTHR43708:SF8">
    <property type="entry name" value="OXIDOREDUCTASE"/>
    <property type="match status" value="1"/>
</dbReference>
<proteinExistence type="predicted"/>
<sequence>MKVAVVGCRGFGRVHLEALRSMGSVDIYVFSRDRAAAEACANEWGASGFFTSYDDVLRSSVDVVDLVVDHASHLEMSVKAFKAGKHVLLEKPIARTLEEGLAIIKAAEESGVKFMVAENHFFDPAARKAAELSKDLGVHTIIARGLSFHAPTGWRAKLDEMGGGSLIDGGIHLMDTFLNIGGDYEAVCGSSRRAMPQMEGESASMALFKFKSGAVGAFMYGWAFPNSPRVPLFEVYGVGGSIVEDPASRVRGRNYGDILFNGERIELPKVNTVQLEIEGFLRSIREGTEVPMPPQLALRDLRAVLDIYTSNCP</sequence>
<dbReference type="PANTHER" id="PTHR43708">
    <property type="entry name" value="CONSERVED EXPRESSED OXIDOREDUCTASE (EUROFUNG)"/>
    <property type="match status" value="1"/>
</dbReference>
<accession>A0A830GUT8</accession>
<evidence type="ECO:0000259" key="2">
    <source>
        <dbReference type="Pfam" id="PF22725"/>
    </source>
</evidence>
<dbReference type="RefSeq" id="WP_188595971.1">
    <property type="nucleotide sequence ID" value="NZ_BMNL01000001.1"/>
</dbReference>
<dbReference type="EMBL" id="BMNL01000001">
    <property type="protein sequence ID" value="GGP20013.1"/>
    <property type="molecule type" value="Genomic_DNA"/>
</dbReference>
<comment type="caution">
    <text evidence="3">The sequence shown here is derived from an EMBL/GenBank/DDBJ whole genome shotgun (WGS) entry which is preliminary data.</text>
</comment>